<dbReference type="SUPFAM" id="SSF56672">
    <property type="entry name" value="DNA/RNA polymerases"/>
    <property type="match status" value="1"/>
</dbReference>
<dbReference type="InterPro" id="IPR013103">
    <property type="entry name" value="RVT_2"/>
</dbReference>
<dbReference type="EMBL" id="BQNB010014432">
    <property type="protein sequence ID" value="GJT28084.1"/>
    <property type="molecule type" value="Genomic_DNA"/>
</dbReference>
<dbReference type="InterPro" id="IPR054722">
    <property type="entry name" value="PolX-like_BBD"/>
</dbReference>
<evidence type="ECO:0000256" key="6">
    <source>
        <dbReference type="SAM" id="MobiDB-lite"/>
    </source>
</evidence>
<feature type="region of interest" description="Disordered" evidence="6">
    <location>
        <begin position="1331"/>
        <end position="1363"/>
    </location>
</feature>
<evidence type="ECO:0000256" key="4">
    <source>
        <dbReference type="ARBA" id="ARBA00022801"/>
    </source>
</evidence>
<dbReference type="Pfam" id="PF13976">
    <property type="entry name" value="gag_pre-integrs"/>
    <property type="match status" value="1"/>
</dbReference>
<evidence type="ECO:0000256" key="1">
    <source>
        <dbReference type="ARBA" id="ARBA00022670"/>
    </source>
</evidence>
<dbReference type="InterPro" id="IPR043502">
    <property type="entry name" value="DNA/RNA_pol_sf"/>
</dbReference>
<feature type="compositionally biased region" description="Low complexity" evidence="6">
    <location>
        <begin position="73"/>
        <end position="86"/>
    </location>
</feature>
<dbReference type="Pfam" id="PF22936">
    <property type="entry name" value="Pol_BBD"/>
    <property type="match status" value="1"/>
</dbReference>
<feature type="compositionally biased region" description="Basic and acidic residues" evidence="6">
    <location>
        <begin position="1337"/>
        <end position="1348"/>
    </location>
</feature>
<organism evidence="8 9">
    <name type="scientific">Tanacetum coccineum</name>
    <dbReference type="NCBI Taxonomy" id="301880"/>
    <lineage>
        <taxon>Eukaryota</taxon>
        <taxon>Viridiplantae</taxon>
        <taxon>Streptophyta</taxon>
        <taxon>Embryophyta</taxon>
        <taxon>Tracheophyta</taxon>
        <taxon>Spermatophyta</taxon>
        <taxon>Magnoliopsida</taxon>
        <taxon>eudicotyledons</taxon>
        <taxon>Gunneridae</taxon>
        <taxon>Pentapetalae</taxon>
        <taxon>asterids</taxon>
        <taxon>campanulids</taxon>
        <taxon>Asterales</taxon>
        <taxon>Asteraceae</taxon>
        <taxon>Asteroideae</taxon>
        <taxon>Anthemideae</taxon>
        <taxon>Anthemidinae</taxon>
        <taxon>Tanacetum</taxon>
    </lineage>
</organism>
<accession>A0ABQ5CN03</accession>
<feature type="domain" description="Integrase catalytic" evidence="7">
    <location>
        <begin position="1034"/>
        <end position="1200"/>
    </location>
</feature>
<dbReference type="InterPro" id="IPR025724">
    <property type="entry name" value="GAG-pre-integrase_dom"/>
</dbReference>
<keyword evidence="5" id="KW-0175">Coiled coil</keyword>
<evidence type="ECO:0000256" key="3">
    <source>
        <dbReference type="ARBA" id="ARBA00022750"/>
    </source>
</evidence>
<feature type="compositionally biased region" description="Polar residues" evidence="6">
    <location>
        <begin position="597"/>
        <end position="607"/>
    </location>
</feature>
<feature type="compositionally biased region" description="Acidic residues" evidence="6">
    <location>
        <begin position="165"/>
        <end position="175"/>
    </location>
</feature>
<dbReference type="PANTHER" id="PTHR42648">
    <property type="entry name" value="TRANSPOSASE, PUTATIVE-RELATED"/>
    <property type="match status" value="1"/>
</dbReference>
<keyword evidence="3" id="KW-0064">Aspartyl protease</keyword>
<dbReference type="SUPFAM" id="SSF53098">
    <property type="entry name" value="Ribonuclease H-like"/>
    <property type="match status" value="1"/>
</dbReference>
<dbReference type="InterPro" id="IPR036397">
    <property type="entry name" value="RNaseH_sf"/>
</dbReference>
<dbReference type="Pfam" id="PF00665">
    <property type="entry name" value="rve"/>
    <property type="match status" value="1"/>
</dbReference>
<dbReference type="InterPro" id="IPR039537">
    <property type="entry name" value="Retrotran_Ty1/copia-like"/>
</dbReference>
<feature type="coiled-coil region" evidence="5">
    <location>
        <begin position="361"/>
        <end position="423"/>
    </location>
</feature>
<keyword evidence="9" id="KW-1185">Reference proteome</keyword>
<feature type="region of interest" description="Disordered" evidence="6">
    <location>
        <begin position="646"/>
        <end position="676"/>
    </location>
</feature>
<comment type="caution">
    <text evidence="8">The sequence shown here is derived from an EMBL/GenBank/DDBJ whole genome shotgun (WGS) entry which is preliminary data.</text>
</comment>
<dbReference type="Proteomes" id="UP001151760">
    <property type="component" value="Unassembled WGS sequence"/>
</dbReference>
<dbReference type="InterPro" id="IPR057670">
    <property type="entry name" value="SH3_retrovirus"/>
</dbReference>
<reference evidence="8" key="2">
    <citation type="submission" date="2022-01" db="EMBL/GenBank/DDBJ databases">
        <authorList>
            <person name="Yamashiro T."/>
            <person name="Shiraishi A."/>
            <person name="Satake H."/>
            <person name="Nakayama K."/>
        </authorList>
    </citation>
    <scope>NUCLEOTIDE SEQUENCE</scope>
</reference>
<keyword evidence="4" id="KW-0378">Hydrolase</keyword>
<evidence type="ECO:0000256" key="2">
    <source>
        <dbReference type="ARBA" id="ARBA00022723"/>
    </source>
</evidence>
<dbReference type="Pfam" id="PF07727">
    <property type="entry name" value="RVT_2"/>
    <property type="match status" value="1"/>
</dbReference>
<feature type="compositionally biased region" description="Basic residues" evidence="6">
    <location>
        <begin position="658"/>
        <end position="667"/>
    </location>
</feature>
<dbReference type="Gene3D" id="3.30.420.10">
    <property type="entry name" value="Ribonuclease H-like superfamily/Ribonuclease H"/>
    <property type="match status" value="1"/>
</dbReference>
<feature type="region of interest" description="Disordered" evidence="6">
    <location>
        <begin position="592"/>
        <end position="613"/>
    </location>
</feature>
<reference evidence="8" key="1">
    <citation type="journal article" date="2022" name="Int. J. Mol. Sci.">
        <title>Draft Genome of Tanacetum Coccineum: Genomic Comparison of Closely Related Tanacetum-Family Plants.</title>
        <authorList>
            <person name="Yamashiro T."/>
            <person name="Shiraishi A."/>
            <person name="Nakayama K."/>
            <person name="Satake H."/>
        </authorList>
    </citation>
    <scope>NUCLEOTIDE SEQUENCE</scope>
</reference>
<dbReference type="InterPro" id="IPR001584">
    <property type="entry name" value="Integrase_cat-core"/>
</dbReference>
<gene>
    <name evidence="8" type="ORF">Tco_0908359</name>
</gene>
<proteinExistence type="predicted"/>
<protein>
    <submittedName>
        <fullName evidence="8">Retrovirus-related pol polyprotein from transposon TNT 1-94</fullName>
    </submittedName>
</protein>
<name>A0ABQ5CN03_9ASTR</name>
<evidence type="ECO:0000313" key="8">
    <source>
        <dbReference type="EMBL" id="GJT28084.1"/>
    </source>
</evidence>
<feature type="compositionally biased region" description="Low complexity" evidence="6">
    <location>
        <begin position="1349"/>
        <end position="1363"/>
    </location>
</feature>
<evidence type="ECO:0000313" key="9">
    <source>
        <dbReference type="Proteomes" id="UP001151760"/>
    </source>
</evidence>
<dbReference type="Pfam" id="PF25597">
    <property type="entry name" value="SH3_retrovirus"/>
    <property type="match status" value="1"/>
</dbReference>
<evidence type="ECO:0000259" key="7">
    <source>
        <dbReference type="PROSITE" id="PS50994"/>
    </source>
</evidence>
<dbReference type="InterPro" id="IPR012337">
    <property type="entry name" value="RNaseH-like_sf"/>
</dbReference>
<feature type="region of interest" description="Disordered" evidence="6">
    <location>
        <begin position="73"/>
        <end position="120"/>
    </location>
</feature>
<evidence type="ECO:0000256" key="5">
    <source>
        <dbReference type="SAM" id="Coils"/>
    </source>
</evidence>
<feature type="region of interest" description="Disordered" evidence="6">
    <location>
        <begin position="143"/>
        <end position="175"/>
    </location>
</feature>
<dbReference type="CDD" id="cd09272">
    <property type="entry name" value="RNase_HI_RT_Ty1"/>
    <property type="match status" value="1"/>
</dbReference>
<dbReference type="PROSITE" id="PS50994">
    <property type="entry name" value="INTEGRASE"/>
    <property type="match status" value="1"/>
</dbReference>
<dbReference type="PANTHER" id="PTHR42648:SF18">
    <property type="entry name" value="RETROTRANSPOSON, UNCLASSIFIED-LIKE PROTEIN"/>
    <property type="match status" value="1"/>
</dbReference>
<sequence length="1788" mass="205347">MLYNRYKKKAVVVTSDPLVLVVDKTKVSKRKEKVVVQSESEGSDDEDISDLKQITALLAKAFNRKKYYAKPTNNNLRTSLTSSSANKKPKYVKSKEKKEDKKADEKKRDMSKDQAWMESSSDLDQEINANMVFMAKMEKVLSDSEESSSSAEETIAEVSYYTSDSESESEYETSEYYDNSTNYGLFVNNDDDQENFHDAIESASENFNENHIVSQTDHDQSEFDHNDSEDKDHLVDKLIKKFNQNIAKCQKHIKKANQQSKYLENQNKDLQDKYDILKNQVNTFEEKNNEFNEQIKVLNETNVDFLAQMEVLQEQLKVKHVVIDTHTKCQAQYAKLEEERYQYMIRYSALCDNDKQHRKKIDEQEILFDKMSRQLVEMNNNVLRLQEKILEKETKILELEECVRNKDLEIEKCLERLNDCENKLHKIGQTSQTIHMIMPSKDKMYDGRKGIGFENPSYFCKAKDLRPSLYDERVIGLGYTPMFLTHSNEALEIEKFKRARENKIEFAYDYGNLNASYVNEKINFSDDYFQEIINPDFEKIDSPFQQTSSLKPYVPTVILEKIIIELEEEVLSLLEKEKENLEIIESLKSKGSESSENAISDSENQSENDCHEVEKGCDNLENSNVIAPGMFKINVSQSVSPISAYKPSCASNNVENKTKRKRRKRTSSKQNDKQVNNDVLRANRDFVHFSDLDTVSSVRRPKHSGVIWKKKGSSNTSNVDLSSVSYSKLNKDVKRYSRKDLLSCNNSHHEDTRGAHACNDAMNVSCNSRLYASCDVNDLFVFDDVSIRKSQVSKMPFRKKPRDSLNVHSRSNLNKSLPRTVFRWLPKMQPLAEPVAKWIPKIVQICLWIIDSGCSKHITGNRALLTNFVEKFLGTVRFGNNDFAVIAGYGDVVIGSMTIKKVYYVEGLGHNLFSVGLFCDKGLKVAFRKSTCFVQNKDGVDLLTGDRSSNLYTIALNEITSKSSACLLAKASSSQSWLWHQRLSYLYFATINNLVKNNLVRGIPKMKFEKDHLCSACEQGKIHRKHHKSKTAFASNKPLYLLHMDLCGPMRVESINGKRYVLVVVDDYSRYTWVFFLHSKDEASEVIISFIKKTQVNLQLQVQRVRTDNGTEFKNKTLAKFFDEVGISQQFSAARTPQQNGVVERRNRTLVEAARTMLTFANLPLFLWAEAIATACFTQNRSIIHKRFDKTPYELINKRKPNIKFFHVFGCRCYLLNDYDDVGKLKAKGDIGVFVGYSKESAAFRIYNKRTRKIHESVNVNFDEISEMASKQFSLEPGLSNLNETGKSSNPTVSQVSEISKKDLEDLFYNFYDEYFDSSKITKSSTTNVETSNNEISSHEGEVFHEVSESFQEESSSSSLNDDVQQSSEEVMVPPTNTQSISNNMVPNVNEASSSHNVFNERLEDAYFDASTTFHDPSNVHTFYQPYPHEKNIEPANVAEALKDADWVSAMQDELDQFARLKVWRLVPRPEGKTIIKTKWIFKNKKDESSLVIRNKARLVAVGYYQQEGIDYDETFAPVARIEAIRLFLAYAAHKDFTVFQMDVKTVFLNGILKEEVYVGQPLGFVSKQYPDHVYALDKALYGLKQAPRAWYDVLSKFLIDSGFQKGSIDTTLFIKKKVGKPVDHTDYRSMIGSLMYLTSSRPDIMFATCLWYPKDSGFDLTAYSDADHAGCHLDRKTESEYVVVSGCCAQVLWMRTQLTDYGFFYDKVPIYCDSKSAIAISCNPVQHTRTKHIDVRYHFIKDHVEKGTIELYFVGTEFQLADLFTKSLPEARFKFLVEKLGMMSRET</sequence>
<feature type="compositionally biased region" description="Basic and acidic residues" evidence="6">
    <location>
        <begin position="93"/>
        <end position="112"/>
    </location>
</feature>
<keyword evidence="2" id="KW-0479">Metal-binding</keyword>
<keyword evidence="1" id="KW-0645">Protease</keyword>
<feature type="coiled-coil region" evidence="5">
    <location>
        <begin position="239"/>
        <end position="315"/>
    </location>
</feature>
<feature type="compositionally biased region" description="Low complexity" evidence="6">
    <location>
        <begin position="147"/>
        <end position="164"/>
    </location>
</feature>